<organism evidence="2">
    <name type="scientific">viral metagenome</name>
    <dbReference type="NCBI Taxonomy" id="1070528"/>
    <lineage>
        <taxon>unclassified sequences</taxon>
        <taxon>metagenomes</taxon>
        <taxon>organismal metagenomes</taxon>
    </lineage>
</organism>
<proteinExistence type="predicted"/>
<evidence type="ECO:0000313" key="3">
    <source>
        <dbReference type="EMBL" id="QJA93359.1"/>
    </source>
</evidence>
<dbReference type="AlphaFoldDB" id="A0A6M3JPK0"/>
<gene>
    <name evidence="2" type="ORF">MM415A03575_0004</name>
    <name evidence="3" type="ORF">MM415B04257_0004</name>
</gene>
<accession>A0A6M3JPK0</accession>
<dbReference type="InterPro" id="IPR021361">
    <property type="entry name" value="Tad2-like_dom"/>
</dbReference>
<dbReference type="EMBL" id="MT141816">
    <property type="protein sequence ID" value="QJA70727.1"/>
    <property type="molecule type" value="Genomic_DNA"/>
</dbReference>
<sequence length="109" mass="12776">MTIPLKINKIMTQNTSPLPKEIRVQNNDDPKEEIKVQEKQLFNFPTAIKYVSEGKKISRKEWENTKTYGALTYRPQDKMTILTLHKDDKDHAWIIQDGDLSGVDWFIVE</sequence>
<feature type="domain" description="Thoeris anti-defense 2-like" evidence="1">
    <location>
        <begin position="43"/>
        <end position="108"/>
    </location>
</feature>
<dbReference type="EMBL" id="MT143143">
    <property type="protein sequence ID" value="QJA93359.1"/>
    <property type="molecule type" value="Genomic_DNA"/>
</dbReference>
<dbReference type="Pfam" id="PF11195">
    <property type="entry name" value="Tad2-like"/>
    <property type="match status" value="1"/>
</dbReference>
<evidence type="ECO:0000313" key="2">
    <source>
        <dbReference type="EMBL" id="QJA70727.1"/>
    </source>
</evidence>
<name>A0A6M3JPK0_9ZZZZ</name>
<reference evidence="2" key="1">
    <citation type="submission" date="2020-03" db="EMBL/GenBank/DDBJ databases">
        <title>The deep terrestrial virosphere.</title>
        <authorList>
            <person name="Holmfeldt K."/>
            <person name="Nilsson E."/>
            <person name="Simone D."/>
            <person name="Lopez-Fernandez M."/>
            <person name="Wu X."/>
            <person name="de Brujin I."/>
            <person name="Lundin D."/>
            <person name="Andersson A."/>
            <person name="Bertilsson S."/>
            <person name="Dopson M."/>
        </authorList>
    </citation>
    <scope>NUCLEOTIDE SEQUENCE</scope>
    <source>
        <strain evidence="2">MM415A03575</strain>
        <strain evidence="3">MM415B04257</strain>
    </source>
</reference>
<protein>
    <recommendedName>
        <fullName evidence="1">Thoeris anti-defense 2-like domain-containing protein</fullName>
    </recommendedName>
</protein>
<evidence type="ECO:0000259" key="1">
    <source>
        <dbReference type="Pfam" id="PF11195"/>
    </source>
</evidence>